<dbReference type="KEGG" id="gfl:GRFL_0005"/>
<comment type="subunit">
    <text evidence="2">DNA polymerase III contains a core (composed of alpha, epsilon and theta chains) that associates with a tau subunit. This core dimerizes to form the POLIII' complex. PolIII' associates with the gamma complex (composed of gamma, delta, delta', psi and chi chains) and with the beta chain to form the complete DNA polymerase III complex.</text>
</comment>
<dbReference type="EC" id="2.7.7.7" evidence="3"/>
<dbReference type="InterPro" id="IPR036397">
    <property type="entry name" value="RNaseH_sf"/>
</dbReference>
<dbReference type="Pfam" id="PF00929">
    <property type="entry name" value="RNase_T"/>
    <property type="match status" value="1"/>
</dbReference>
<dbReference type="AlphaFoldDB" id="A0A1L7HZG9"/>
<keyword evidence="4" id="KW-1185">Reference proteome</keyword>
<organism evidence="3 4">
    <name type="scientific">Christiangramia flava JLT2011</name>
    <dbReference type="NCBI Taxonomy" id="1229726"/>
    <lineage>
        <taxon>Bacteria</taxon>
        <taxon>Pseudomonadati</taxon>
        <taxon>Bacteroidota</taxon>
        <taxon>Flavobacteriia</taxon>
        <taxon>Flavobacteriales</taxon>
        <taxon>Flavobacteriaceae</taxon>
        <taxon>Christiangramia</taxon>
    </lineage>
</organism>
<keyword evidence="3" id="KW-0548">Nucleotidyltransferase</keyword>
<dbReference type="GO" id="GO:0045004">
    <property type="term" value="P:DNA replication proofreading"/>
    <property type="evidence" value="ECO:0007669"/>
    <property type="project" value="TreeGrafter"/>
</dbReference>
<dbReference type="Proteomes" id="UP000186230">
    <property type="component" value="Chromosome"/>
</dbReference>
<dbReference type="RefSeq" id="WP_083642384.1">
    <property type="nucleotide sequence ID" value="NZ_AMRU01000010.1"/>
</dbReference>
<evidence type="ECO:0000313" key="4">
    <source>
        <dbReference type="Proteomes" id="UP000186230"/>
    </source>
</evidence>
<evidence type="ECO:0000256" key="1">
    <source>
        <dbReference type="ARBA" id="ARBA00025483"/>
    </source>
</evidence>
<dbReference type="InterPro" id="IPR012337">
    <property type="entry name" value="RNaseH-like_sf"/>
</dbReference>
<dbReference type="GO" id="GO:0008408">
    <property type="term" value="F:3'-5' exonuclease activity"/>
    <property type="evidence" value="ECO:0007669"/>
    <property type="project" value="TreeGrafter"/>
</dbReference>
<gene>
    <name evidence="3" type="ORF">GRFL_0005</name>
</gene>
<dbReference type="STRING" id="1229726.GRFL_0005"/>
<evidence type="ECO:0000256" key="2">
    <source>
        <dbReference type="ARBA" id="ARBA00026073"/>
    </source>
</evidence>
<sequence length="224" mass="25588">MIRKLFSSNKLPENLPKFYKDYAASLENMPSAISETRFVVFDTETTGLDPNEDRILSIGAVSVKNLQIDISENLELYLQQDFFNPESVKIHGLIQNEKFEKISEEKAIEQFLDYSHGSVLVAHHAGFDVKMINRALKRMGLPKLRNKVLDTGMMYKKNRLITNLIDRDKVYSLDEIAEAYNIDLVDRHTATGDAFITALVFLKLLGRIGNKDSLSLDKLVKLKY</sequence>
<dbReference type="GO" id="GO:0003677">
    <property type="term" value="F:DNA binding"/>
    <property type="evidence" value="ECO:0007669"/>
    <property type="project" value="InterPro"/>
</dbReference>
<evidence type="ECO:0000313" key="3">
    <source>
        <dbReference type="EMBL" id="APU66729.1"/>
    </source>
</evidence>
<dbReference type="GO" id="GO:0003887">
    <property type="term" value="F:DNA-directed DNA polymerase activity"/>
    <property type="evidence" value="ECO:0007669"/>
    <property type="project" value="UniProtKB-EC"/>
</dbReference>
<comment type="function">
    <text evidence="1">DNA polymerase III is a complex, multichain enzyme responsible for most of the replicative synthesis in bacteria. The epsilon subunit contain the editing function and is a proofreading 3'-5' exonuclease.</text>
</comment>
<name>A0A1L7HZG9_9FLAO</name>
<dbReference type="Gene3D" id="3.30.420.10">
    <property type="entry name" value="Ribonuclease H-like superfamily/Ribonuclease H"/>
    <property type="match status" value="1"/>
</dbReference>
<dbReference type="GO" id="GO:0005829">
    <property type="term" value="C:cytosol"/>
    <property type="evidence" value="ECO:0007669"/>
    <property type="project" value="TreeGrafter"/>
</dbReference>
<dbReference type="EMBL" id="CP016359">
    <property type="protein sequence ID" value="APU66729.1"/>
    <property type="molecule type" value="Genomic_DNA"/>
</dbReference>
<dbReference type="PANTHER" id="PTHR30231">
    <property type="entry name" value="DNA POLYMERASE III SUBUNIT EPSILON"/>
    <property type="match status" value="1"/>
</dbReference>
<dbReference type="SMART" id="SM00479">
    <property type="entry name" value="EXOIII"/>
    <property type="match status" value="1"/>
</dbReference>
<dbReference type="CDD" id="cd06127">
    <property type="entry name" value="DEDDh"/>
    <property type="match status" value="1"/>
</dbReference>
<proteinExistence type="predicted"/>
<dbReference type="FunFam" id="3.30.420.10:FF:000045">
    <property type="entry name" value="3'-5' exonuclease DinG"/>
    <property type="match status" value="1"/>
</dbReference>
<protein>
    <submittedName>
        <fullName evidence="3">DNA polymerase III epsilon subunit</fullName>
        <ecNumber evidence="3">2.7.7.7</ecNumber>
    </submittedName>
</protein>
<dbReference type="InterPro" id="IPR013520">
    <property type="entry name" value="Ribonucl_H"/>
</dbReference>
<keyword evidence="3" id="KW-0808">Transferase</keyword>
<dbReference type="OrthoDB" id="9803913at2"/>
<accession>A0A1L7HZG9</accession>
<reference evidence="3 4" key="1">
    <citation type="submission" date="2016-07" db="EMBL/GenBank/DDBJ databases">
        <title>Multi-omics approach to identify versatile polysaccharide utilization systems of a marine flavobacterium Gramella flava.</title>
        <authorList>
            <person name="Tang K."/>
        </authorList>
    </citation>
    <scope>NUCLEOTIDE SEQUENCE [LARGE SCALE GENOMIC DNA]</scope>
    <source>
        <strain evidence="3 4">JLT2011</strain>
    </source>
</reference>
<dbReference type="NCBIfam" id="TIGR00573">
    <property type="entry name" value="dnaq"/>
    <property type="match status" value="1"/>
</dbReference>
<dbReference type="PANTHER" id="PTHR30231:SF41">
    <property type="entry name" value="DNA POLYMERASE III SUBUNIT EPSILON"/>
    <property type="match status" value="1"/>
</dbReference>
<dbReference type="InterPro" id="IPR006054">
    <property type="entry name" value="DnaQ"/>
</dbReference>
<dbReference type="SUPFAM" id="SSF53098">
    <property type="entry name" value="Ribonuclease H-like"/>
    <property type="match status" value="1"/>
</dbReference>